<comment type="subcellular location">
    <subcellularLocation>
        <location evidence="1">Cell membrane</location>
        <topology evidence="1">Multi-pass membrane protein</topology>
    </subcellularLocation>
</comment>
<evidence type="ECO:0000256" key="5">
    <source>
        <dbReference type="ARBA" id="ARBA00022692"/>
    </source>
</evidence>
<evidence type="ECO:0000256" key="10">
    <source>
        <dbReference type="SAM" id="Phobius"/>
    </source>
</evidence>
<evidence type="ECO:0000256" key="2">
    <source>
        <dbReference type="ARBA" id="ARBA00022448"/>
    </source>
</evidence>
<keyword evidence="6 10" id="KW-1133">Transmembrane helix</keyword>
<sequence length="458" mass="50686">MKSRWKAKNGYRDVLTIGLPLAASMASATITQVTDRVFLGKYSLEALGASLSASVTNFVLIAFFGGLASYVNVFIAQYVGAKRPDEVGTSLWQGIWFALFSSVMIAAFSLLGPVVFTASGHSPEIQVLEIPYFQILCLGSGFNVMAMTLSQFFTGRGITRPVLLVNIFGVFINIPLDYLMIFGPGPFPELGIRGAGIATIISWAVAAAMFALMIFTERNEALYKVRSNWRLQWKRFKALLYFGLPSGVEFFLDVFGFAVFIFLIGRLGNAELAATNMAFTLNQFSYMPMVGMHIATQIMMGQAIGGKKPDEGAEAAKSALHICLCWGCLMSTLFILFPGIFTEMFRPNGYTDAQFANVHEMGRILLLYVAGYTMLDAFSIIFIGALKGAGDTRFVMRLIGFSSMCVLVLPVYFVLEVFHLGLYSAWFLVDFYVFTLVTFSYLRYKKGAWRSMSVIRDA</sequence>
<dbReference type="GO" id="GO:0015297">
    <property type="term" value="F:antiporter activity"/>
    <property type="evidence" value="ECO:0007669"/>
    <property type="project" value="UniProtKB-KW"/>
</dbReference>
<dbReference type="GO" id="GO:0006811">
    <property type="term" value="P:monoatomic ion transport"/>
    <property type="evidence" value="ECO:0007669"/>
    <property type="project" value="UniProtKB-KW"/>
</dbReference>
<evidence type="ECO:0000256" key="6">
    <source>
        <dbReference type="ARBA" id="ARBA00022989"/>
    </source>
</evidence>
<dbReference type="Proteomes" id="UP000189733">
    <property type="component" value="Unassembled WGS sequence"/>
</dbReference>
<reference evidence="11 12" key="1">
    <citation type="submission" date="2017-02" db="EMBL/GenBank/DDBJ databases">
        <authorList>
            <person name="Peterson S.W."/>
        </authorList>
    </citation>
    <scope>NUCLEOTIDE SEQUENCE [LARGE SCALE GENOMIC DNA]</scope>
    <source>
        <strain evidence="11 12">DSM 18034</strain>
    </source>
</reference>
<feature type="transmembrane region" description="Helical" evidence="10">
    <location>
        <begin position="318"/>
        <end position="341"/>
    </location>
</feature>
<dbReference type="InterPro" id="IPR048279">
    <property type="entry name" value="MdtK-like"/>
</dbReference>
<keyword evidence="2" id="KW-0813">Transport</keyword>
<keyword evidence="4" id="KW-1003">Cell membrane</keyword>
<feature type="transmembrane region" description="Helical" evidence="10">
    <location>
        <begin position="238"/>
        <end position="264"/>
    </location>
</feature>
<dbReference type="RefSeq" id="WP_078685644.1">
    <property type="nucleotide sequence ID" value="NZ_FUYA01000008.1"/>
</dbReference>
<dbReference type="InterPro" id="IPR050222">
    <property type="entry name" value="MATE_MdtK"/>
</dbReference>
<feature type="transmembrane region" description="Helical" evidence="10">
    <location>
        <begin position="162"/>
        <end position="183"/>
    </location>
</feature>
<dbReference type="CDD" id="cd13133">
    <property type="entry name" value="MATE_like_7"/>
    <property type="match status" value="1"/>
</dbReference>
<dbReference type="PANTHER" id="PTHR43298:SF2">
    <property type="entry name" value="FMN_FAD EXPORTER YEEO-RELATED"/>
    <property type="match status" value="1"/>
</dbReference>
<keyword evidence="7" id="KW-0406">Ion transport</keyword>
<dbReference type="NCBIfam" id="TIGR00797">
    <property type="entry name" value="matE"/>
    <property type="match status" value="1"/>
</dbReference>
<accession>A0A1T4WLQ1</accession>
<dbReference type="GO" id="GO:0042910">
    <property type="term" value="F:xenobiotic transmembrane transporter activity"/>
    <property type="evidence" value="ECO:0007669"/>
    <property type="project" value="InterPro"/>
</dbReference>
<evidence type="ECO:0000313" key="12">
    <source>
        <dbReference type="Proteomes" id="UP000189733"/>
    </source>
</evidence>
<feature type="transmembrane region" description="Helical" evidence="10">
    <location>
        <begin position="421"/>
        <end position="442"/>
    </location>
</feature>
<dbReference type="AlphaFoldDB" id="A0A1T4WLQ1"/>
<dbReference type="Pfam" id="PF01554">
    <property type="entry name" value="MatE"/>
    <property type="match status" value="2"/>
</dbReference>
<evidence type="ECO:0000313" key="11">
    <source>
        <dbReference type="EMBL" id="SKA77561.1"/>
    </source>
</evidence>
<keyword evidence="8 10" id="KW-0472">Membrane</keyword>
<feature type="transmembrane region" description="Helical" evidence="10">
    <location>
        <begin position="130"/>
        <end position="150"/>
    </location>
</feature>
<gene>
    <name evidence="11" type="ORF">SAMN02745702_02362</name>
</gene>
<evidence type="ECO:0000256" key="3">
    <source>
        <dbReference type="ARBA" id="ARBA00022449"/>
    </source>
</evidence>
<keyword evidence="5 10" id="KW-0812">Transmembrane</keyword>
<keyword evidence="3" id="KW-0050">Antiport</keyword>
<feature type="transmembrane region" description="Helical" evidence="10">
    <location>
        <begin position="195"/>
        <end position="217"/>
    </location>
</feature>
<proteinExistence type="predicted"/>
<feature type="transmembrane region" description="Helical" evidence="10">
    <location>
        <begin position="398"/>
        <end position="415"/>
    </location>
</feature>
<evidence type="ECO:0000256" key="1">
    <source>
        <dbReference type="ARBA" id="ARBA00004651"/>
    </source>
</evidence>
<evidence type="ECO:0000256" key="8">
    <source>
        <dbReference type="ARBA" id="ARBA00023136"/>
    </source>
</evidence>
<evidence type="ECO:0000256" key="9">
    <source>
        <dbReference type="ARBA" id="ARBA00031636"/>
    </source>
</evidence>
<dbReference type="STRING" id="1121442.SAMN02745702_02362"/>
<organism evidence="11 12">
    <name type="scientific">Desulfobaculum bizertense DSM 18034</name>
    <dbReference type="NCBI Taxonomy" id="1121442"/>
    <lineage>
        <taxon>Bacteria</taxon>
        <taxon>Pseudomonadati</taxon>
        <taxon>Thermodesulfobacteriota</taxon>
        <taxon>Desulfovibrionia</taxon>
        <taxon>Desulfovibrionales</taxon>
        <taxon>Desulfovibrionaceae</taxon>
        <taxon>Desulfobaculum</taxon>
    </lineage>
</organism>
<dbReference type="InterPro" id="IPR002528">
    <property type="entry name" value="MATE_fam"/>
</dbReference>
<name>A0A1T4WLQ1_9BACT</name>
<feature type="transmembrane region" description="Helical" evidence="10">
    <location>
        <begin position="361"/>
        <end position="386"/>
    </location>
</feature>
<feature type="transmembrane region" description="Helical" evidence="10">
    <location>
        <begin position="52"/>
        <end position="75"/>
    </location>
</feature>
<dbReference type="PANTHER" id="PTHR43298">
    <property type="entry name" value="MULTIDRUG RESISTANCE PROTEIN NORM-RELATED"/>
    <property type="match status" value="1"/>
</dbReference>
<dbReference type="OrthoDB" id="9805232at2"/>
<dbReference type="PIRSF" id="PIRSF006603">
    <property type="entry name" value="DinF"/>
    <property type="match status" value="1"/>
</dbReference>
<evidence type="ECO:0000256" key="4">
    <source>
        <dbReference type="ARBA" id="ARBA00022475"/>
    </source>
</evidence>
<protein>
    <recommendedName>
        <fullName evidence="9">Multidrug-efflux transporter</fullName>
    </recommendedName>
</protein>
<feature type="transmembrane region" description="Helical" evidence="10">
    <location>
        <begin position="95"/>
        <end position="118"/>
    </location>
</feature>
<dbReference type="EMBL" id="FUYA01000008">
    <property type="protein sequence ID" value="SKA77561.1"/>
    <property type="molecule type" value="Genomic_DNA"/>
</dbReference>
<dbReference type="GO" id="GO:0005886">
    <property type="term" value="C:plasma membrane"/>
    <property type="evidence" value="ECO:0007669"/>
    <property type="project" value="UniProtKB-SubCell"/>
</dbReference>
<evidence type="ECO:0000256" key="7">
    <source>
        <dbReference type="ARBA" id="ARBA00023065"/>
    </source>
</evidence>
<keyword evidence="12" id="KW-1185">Reference proteome</keyword>
<feature type="transmembrane region" description="Helical" evidence="10">
    <location>
        <begin position="284"/>
        <end position="306"/>
    </location>
</feature>